<evidence type="ECO:0000256" key="7">
    <source>
        <dbReference type="ARBA" id="ARBA00022989"/>
    </source>
</evidence>
<dbReference type="GO" id="GO:0015031">
    <property type="term" value="P:protein transport"/>
    <property type="evidence" value="ECO:0007669"/>
    <property type="project" value="UniProtKB-KW"/>
</dbReference>
<reference evidence="11" key="2">
    <citation type="journal article" date="2017" name="Am. J. Bot.">
        <title>The East Asian origin of the giant lobelias.</title>
        <authorList>
            <person name="Knox E.B."/>
            <person name="Li C."/>
        </authorList>
    </citation>
    <scope>NUCLEOTIDE SEQUENCE</scope>
</reference>
<dbReference type="GO" id="GO:0042170">
    <property type="term" value="C:plastid membrane"/>
    <property type="evidence" value="ECO:0007669"/>
    <property type="project" value="UniProtKB-SubCell"/>
</dbReference>
<keyword evidence="7 10" id="KW-1133">Transmembrane helix</keyword>
<evidence type="ECO:0000256" key="4">
    <source>
        <dbReference type="ARBA" id="ARBA00016640"/>
    </source>
</evidence>
<dbReference type="AlphaFoldDB" id="A0A1L6BUV8"/>
<feature type="transmembrane region" description="Helical" evidence="10">
    <location>
        <begin position="20"/>
        <end position="41"/>
    </location>
</feature>
<organism evidence="11">
    <name type="scientific">Lobelia siphilitica var. siphilitica</name>
    <dbReference type="NCBI Taxonomy" id="1929858"/>
    <lineage>
        <taxon>Eukaryota</taxon>
        <taxon>Viridiplantae</taxon>
        <taxon>Streptophyta</taxon>
        <taxon>Embryophyta</taxon>
        <taxon>Tracheophyta</taxon>
        <taxon>Spermatophyta</taxon>
        <taxon>Magnoliopsida</taxon>
        <taxon>eudicotyledons</taxon>
        <taxon>Gunneridae</taxon>
        <taxon>Pentapetalae</taxon>
        <taxon>asterids</taxon>
        <taxon>campanulids</taxon>
        <taxon>Asterales</taxon>
        <taxon>Campanulaceae</taxon>
        <taxon>Lobelia</taxon>
    </lineage>
</organism>
<evidence type="ECO:0000256" key="8">
    <source>
        <dbReference type="ARBA" id="ARBA00029978"/>
    </source>
</evidence>
<evidence type="ECO:0000256" key="10">
    <source>
        <dbReference type="SAM" id="Phobius"/>
    </source>
</evidence>
<reference evidence="11" key="1">
    <citation type="journal article" date="2014" name="Proc. Natl. Acad. Sci. U.S.A.">
        <title>The dynamic history of plastid genomes in the Campanulaceae sensu lato is unique among angiosperms.</title>
        <authorList>
            <person name="Knox E.B."/>
        </authorList>
    </citation>
    <scope>NUCLEOTIDE SEQUENCE</scope>
</reference>
<proteinExistence type="inferred from homology"/>
<name>A0A1L6BUV8_LOBSI</name>
<comment type="subcellular location">
    <subcellularLocation>
        <location evidence="1">Plastid membrane</location>
        <topology evidence="1">Multi-pass membrane protein</topology>
    </subcellularLocation>
</comment>
<dbReference type="InterPro" id="IPR008896">
    <property type="entry name" value="TIC214"/>
</dbReference>
<gene>
    <name evidence="11" type="primary">ORF117</name>
    <name evidence="11" type="ORF">Lo_si_si1Pt0331</name>
</gene>
<keyword evidence="11" id="KW-0934">Plastid</keyword>
<accession>A0A1L6BUV8</accession>
<keyword evidence="5 10" id="KW-0812">Transmembrane</keyword>
<evidence type="ECO:0000256" key="5">
    <source>
        <dbReference type="ARBA" id="ARBA00022692"/>
    </source>
</evidence>
<evidence type="ECO:0000256" key="1">
    <source>
        <dbReference type="ARBA" id="ARBA00004446"/>
    </source>
</evidence>
<evidence type="ECO:0000256" key="2">
    <source>
        <dbReference type="ARBA" id="ARBA00009956"/>
    </source>
</evidence>
<geneLocation type="plastid" evidence="11"/>
<comment type="similarity">
    <text evidence="2">Belongs to the TIC214 family.</text>
</comment>
<evidence type="ECO:0000313" key="11">
    <source>
        <dbReference type="EMBL" id="APQ39801.1"/>
    </source>
</evidence>
<keyword evidence="10" id="KW-0472">Membrane</keyword>
<keyword evidence="6" id="KW-0653">Protein transport</keyword>
<keyword evidence="6" id="KW-0813">Transport</keyword>
<dbReference type="EMBL" id="KY354225">
    <property type="protein sequence ID" value="APQ39801.1"/>
    <property type="molecule type" value="Genomic_DNA"/>
</dbReference>
<evidence type="ECO:0000256" key="3">
    <source>
        <dbReference type="ARBA" id="ARBA00011510"/>
    </source>
</evidence>
<evidence type="ECO:0000256" key="6">
    <source>
        <dbReference type="ARBA" id="ARBA00022927"/>
    </source>
</evidence>
<evidence type="ECO:0000256" key="9">
    <source>
        <dbReference type="SAM" id="MobiDB-lite"/>
    </source>
</evidence>
<comment type="subunit">
    <text evidence="3">Part of the Tic complex.</text>
</comment>
<protein>
    <recommendedName>
        <fullName evidence="4">Protein TIC 214</fullName>
    </recommendedName>
    <alternativeName>
        <fullName evidence="8">Translocon at the inner envelope membrane of chloroplasts 214</fullName>
    </alternativeName>
</protein>
<sequence>MLLQSFVSLCMKITNSAVGVGLYYGFLTTFSIRPAYLFLFVEEPEQKAAAITGLIMGQLVPKRKSRCYTKGGTLPSDNNEDELESYSNSDPYSELWDSEDWSEAQFDRLPRPVSRTI</sequence>
<dbReference type="Pfam" id="PF05758">
    <property type="entry name" value="Ycf1"/>
    <property type="match status" value="1"/>
</dbReference>
<feature type="region of interest" description="Disordered" evidence="9">
    <location>
        <begin position="70"/>
        <end position="95"/>
    </location>
</feature>